<name>A0ABD6E4G8_9EURY</name>
<dbReference type="EMBL" id="JBHUDP010000011">
    <property type="protein sequence ID" value="MFD1687375.1"/>
    <property type="molecule type" value="Genomic_DNA"/>
</dbReference>
<evidence type="ECO:0000313" key="3">
    <source>
        <dbReference type="Proteomes" id="UP001597092"/>
    </source>
</evidence>
<accession>A0ABD6E4G8</accession>
<dbReference type="Proteomes" id="UP001597092">
    <property type="component" value="Unassembled WGS sequence"/>
</dbReference>
<sequence>MADDYHSAAANGSHAPLVTRVAGSLARTTGGDSETQFASNVRHSTAVGGHETAPSGPVQDRQESRLGEGSR</sequence>
<keyword evidence="3" id="KW-1185">Reference proteome</keyword>
<comment type="caution">
    <text evidence="2">The sequence shown here is derived from an EMBL/GenBank/DDBJ whole genome shotgun (WGS) entry which is preliminary data.</text>
</comment>
<protein>
    <submittedName>
        <fullName evidence="2">Uncharacterized protein</fullName>
    </submittedName>
</protein>
<organism evidence="2 3">
    <name type="scientific">Halobellus litoreus</name>
    <dbReference type="NCBI Taxonomy" id="755310"/>
    <lineage>
        <taxon>Archaea</taxon>
        <taxon>Methanobacteriati</taxon>
        <taxon>Methanobacteriota</taxon>
        <taxon>Stenosarchaea group</taxon>
        <taxon>Halobacteria</taxon>
        <taxon>Halobacteriales</taxon>
        <taxon>Haloferacaceae</taxon>
        <taxon>Halobellus</taxon>
    </lineage>
</organism>
<feature type="compositionally biased region" description="Polar residues" evidence="1">
    <location>
        <begin position="26"/>
        <end position="43"/>
    </location>
</feature>
<reference evidence="2 3" key="1">
    <citation type="journal article" date="2019" name="Int. J. Syst. Evol. Microbiol.">
        <title>The Global Catalogue of Microorganisms (GCM) 10K type strain sequencing project: providing services to taxonomists for standard genome sequencing and annotation.</title>
        <authorList>
            <consortium name="The Broad Institute Genomics Platform"/>
            <consortium name="The Broad Institute Genome Sequencing Center for Infectious Disease"/>
            <person name="Wu L."/>
            <person name="Ma J."/>
        </authorList>
    </citation>
    <scope>NUCLEOTIDE SEQUENCE [LARGE SCALE GENOMIC DNA]</scope>
    <source>
        <strain evidence="2 3">CGMCC 1.10387</strain>
    </source>
</reference>
<gene>
    <name evidence="2" type="ORF">ACFSAS_17410</name>
</gene>
<dbReference type="AlphaFoldDB" id="A0ABD6E4G8"/>
<evidence type="ECO:0000256" key="1">
    <source>
        <dbReference type="SAM" id="MobiDB-lite"/>
    </source>
</evidence>
<evidence type="ECO:0000313" key="2">
    <source>
        <dbReference type="EMBL" id="MFD1687375.1"/>
    </source>
</evidence>
<proteinExistence type="predicted"/>
<feature type="region of interest" description="Disordered" evidence="1">
    <location>
        <begin position="26"/>
        <end position="71"/>
    </location>
</feature>
<feature type="compositionally biased region" description="Basic and acidic residues" evidence="1">
    <location>
        <begin position="60"/>
        <end position="71"/>
    </location>
</feature>
<dbReference type="RefSeq" id="WP_256305693.1">
    <property type="nucleotide sequence ID" value="NZ_JANHAW010000001.1"/>
</dbReference>